<organism evidence="1 2">
    <name type="scientific">Dyadobacter luticola</name>
    <dbReference type="NCBI Taxonomy" id="1979387"/>
    <lineage>
        <taxon>Bacteria</taxon>
        <taxon>Pseudomonadati</taxon>
        <taxon>Bacteroidota</taxon>
        <taxon>Cytophagia</taxon>
        <taxon>Cytophagales</taxon>
        <taxon>Spirosomataceae</taxon>
        <taxon>Dyadobacter</taxon>
    </lineage>
</organism>
<dbReference type="SUPFAM" id="SSF46626">
    <property type="entry name" value="Cytochrome c"/>
    <property type="match status" value="1"/>
</dbReference>
<evidence type="ECO:0000313" key="2">
    <source>
        <dbReference type="Proteomes" id="UP000306402"/>
    </source>
</evidence>
<dbReference type="OrthoDB" id="9805828at2"/>
<evidence type="ECO:0000313" key="1">
    <source>
        <dbReference type="EMBL" id="TLV01362.1"/>
    </source>
</evidence>
<dbReference type="Gene3D" id="1.10.760.10">
    <property type="entry name" value="Cytochrome c-like domain"/>
    <property type="match status" value="1"/>
</dbReference>
<dbReference type="Proteomes" id="UP000306402">
    <property type="component" value="Unassembled WGS sequence"/>
</dbReference>
<dbReference type="EMBL" id="VCEJ01000004">
    <property type="protein sequence ID" value="TLV01362.1"/>
    <property type="molecule type" value="Genomic_DNA"/>
</dbReference>
<evidence type="ECO:0008006" key="3">
    <source>
        <dbReference type="Google" id="ProtNLM"/>
    </source>
</evidence>
<accession>A0A5R9KYH3</accession>
<keyword evidence="2" id="KW-1185">Reference proteome</keyword>
<proteinExistence type="predicted"/>
<reference evidence="1 2" key="1">
    <citation type="submission" date="2019-05" db="EMBL/GenBank/DDBJ databases">
        <authorList>
            <person name="Qu J.-H."/>
        </authorList>
    </citation>
    <scope>NUCLEOTIDE SEQUENCE [LARGE SCALE GENOMIC DNA]</scope>
    <source>
        <strain evidence="1 2">T17</strain>
    </source>
</reference>
<protein>
    <recommendedName>
        <fullName evidence="3">Monoheme cytochrome C</fullName>
    </recommendedName>
</protein>
<dbReference type="GO" id="GO:0020037">
    <property type="term" value="F:heme binding"/>
    <property type="evidence" value="ECO:0007669"/>
    <property type="project" value="InterPro"/>
</dbReference>
<dbReference type="InterPro" id="IPR036909">
    <property type="entry name" value="Cyt_c-like_dom_sf"/>
</dbReference>
<sequence>MQSILKNGRYLLLSAGVLMWLLCAWVQVQPNPGSKTSSMSTTTETRAEKAHAEVYVRATPEQNSSAASSDTIRNAQGVLVDGESGLALGENMFLVKAQCTICHSSKLILQSQFDRDKWIERIRWMQRTQKLWDLGETEKPILDYLVEHYGPNKTGFDGRRLPLPAQTWYKL</sequence>
<gene>
    <name evidence="1" type="ORF">FEN17_18180</name>
</gene>
<name>A0A5R9KYH3_9BACT</name>
<comment type="caution">
    <text evidence="1">The sequence shown here is derived from an EMBL/GenBank/DDBJ whole genome shotgun (WGS) entry which is preliminary data.</text>
</comment>
<dbReference type="AlphaFoldDB" id="A0A5R9KYH3"/>
<dbReference type="GO" id="GO:0009055">
    <property type="term" value="F:electron transfer activity"/>
    <property type="evidence" value="ECO:0007669"/>
    <property type="project" value="InterPro"/>
</dbReference>